<evidence type="ECO:0000313" key="3">
    <source>
        <dbReference type="Proteomes" id="UP001162891"/>
    </source>
</evidence>
<dbReference type="Gene3D" id="3.30.530.20">
    <property type="match status" value="1"/>
</dbReference>
<sequence>MPFRIDKTFVLRAPAPAVWQFLIDPRRVARCMPGAAVTDQLDDKTYAGTLLVKVGPVSASYKGQMTFARLDAQGRSAEIVASGQDVRGKGGATMRLTSRLVERAPGETEVVASSEVNVSGILAQMGRGMIQDVGDQIFARFTEGMRSELEAAAAAPGPETPVGAPGVRAAAPRAPEAVPPFVAPPAAPVDVLSLGAGAAARAAGRSLRRPQVWIAVAILAALAALWLAARARR</sequence>
<evidence type="ECO:0000313" key="2">
    <source>
        <dbReference type="EMBL" id="BDG02928.1"/>
    </source>
</evidence>
<keyword evidence="1" id="KW-0812">Transmembrane</keyword>
<keyword evidence="3" id="KW-1185">Reference proteome</keyword>
<dbReference type="Proteomes" id="UP001162891">
    <property type="component" value="Chromosome"/>
</dbReference>
<reference evidence="3" key="1">
    <citation type="journal article" date="2022" name="Int. J. Syst. Evol. Microbiol.">
        <title>Anaeromyxobacter oryzae sp. nov., Anaeromyxobacter diazotrophicus sp. nov. and Anaeromyxobacter paludicola sp. nov., isolated from paddy soils.</title>
        <authorList>
            <person name="Itoh H."/>
            <person name="Xu Z."/>
            <person name="Mise K."/>
            <person name="Masuda Y."/>
            <person name="Ushijima N."/>
            <person name="Hayakawa C."/>
            <person name="Shiratori Y."/>
            <person name="Senoo K."/>
        </authorList>
    </citation>
    <scope>NUCLEOTIDE SEQUENCE [LARGE SCALE GENOMIC DNA]</scope>
    <source>
        <strain evidence="3">Red232</strain>
    </source>
</reference>
<protein>
    <recommendedName>
        <fullName evidence="4">Carbon monoxide dehydrogenase subunit G</fullName>
    </recommendedName>
</protein>
<accession>A0ABN6MT39</accession>
<feature type="transmembrane region" description="Helical" evidence="1">
    <location>
        <begin position="212"/>
        <end position="229"/>
    </location>
</feature>
<proteinExistence type="predicted"/>
<dbReference type="Pfam" id="PF06240">
    <property type="entry name" value="COXG"/>
    <property type="match status" value="1"/>
</dbReference>
<name>A0ABN6MT39_9BACT</name>
<dbReference type="PANTHER" id="PTHR38588">
    <property type="entry name" value="BLL0334 PROTEIN"/>
    <property type="match status" value="1"/>
</dbReference>
<dbReference type="PANTHER" id="PTHR38588:SF1">
    <property type="entry name" value="BLL0334 PROTEIN"/>
    <property type="match status" value="1"/>
</dbReference>
<organism evidence="2 3">
    <name type="scientific">Anaeromyxobacter oryzae</name>
    <dbReference type="NCBI Taxonomy" id="2918170"/>
    <lineage>
        <taxon>Bacteria</taxon>
        <taxon>Pseudomonadati</taxon>
        <taxon>Myxococcota</taxon>
        <taxon>Myxococcia</taxon>
        <taxon>Myxococcales</taxon>
        <taxon>Cystobacterineae</taxon>
        <taxon>Anaeromyxobacteraceae</taxon>
        <taxon>Anaeromyxobacter</taxon>
    </lineage>
</organism>
<evidence type="ECO:0000256" key="1">
    <source>
        <dbReference type="SAM" id="Phobius"/>
    </source>
</evidence>
<dbReference type="RefSeq" id="WP_248360608.1">
    <property type="nucleotide sequence ID" value="NZ_AP025591.1"/>
</dbReference>
<dbReference type="SUPFAM" id="SSF55961">
    <property type="entry name" value="Bet v1-like"/>
    <property type="match status" value="1"/>
</dbReference>
<evidence type="ECO:0008006" key="4">
    <source>
        <dbReference type="Google" id="ProtNLM"/>
    </source>
</evidence>
<dbReference type="InterPro" id="IPR010419">
    <property type="entry name" value="CO_DH_gsu"/>
</dbReference>
<dbReference type="EMBL" id="AP025591">
    <property type="protein sequence ID" value="BDG02928.1"/>
    <property type="molecule type" value="Genomic_DNA"/>
</dbReference>
<dbReference type="CDD" id="cd07823">
    <property type="entry name" value="SRPBCC_5"/>
    <property type="match status" value="1"/>
</dbReference>
<gene>
    <name evidence="2" type="ORF">AMOR_19240</name>
</gene>
<keyword evidence="1" id="KW-0472">Membrane</keyword>
<dbReference type="InterPro" id="IPR023393">
    <property type="entry name" value="START-like_dom_sf"/>
</dbReference>
<keyword evidence="1" id="KW-1133">Transmembrane helix</keyword>